<evidence type="ECO:0000313" key="3">
    <source>
        <dbReference type="Proteomes" id="UP000636800"/>
    </source>
</evidence>
<name>A0A835QWV4_VANPL</name>
<reference evidence="2 3" key="1">
    <citation type="journal article" date="2020" name="Nat. Food">
        <title>A phased Vanilla planifolia genome enables genetic improvement of flavour and production.</title>
        <authorList>
            <person name="Hasing T."/>
            <person name="Tang H."/>
            <person name="Brym M."/>
            <person name="Khazi F."/>
            <person name="Huang T."/>
            <person name="Chambers A.H."/>
        </authorList>
    </citation>
    <scope>NUCLEOTIDE SEQUENCE [LARGE SCALE GENOMIC DNA]</scope>
    <source>
        <tissue evidence="2">Leaf</tissue>
    </source>
</reference>
<dbReference type="EMBL" id="JADCNL010000006">
    <property type="protein sequence ID" value="KAG0475953.1"/>
    <property type="molecule type" value="Genomic_DNA"/>
</dbReference>
<comment type="caution">
    <text evidence="2">The sequence shown here is derived from an EMBL/GenBank/DDBJ whole genome shotgun (WGS) entry which is preliminary data.</text>
</comment>
<dbReference type="AlphaFoldDB" id="A0A835QWV4"/>
<sequence>MNFGVQTTQAKRKTAAAEAAESSSSPKHLRLNLQVLALLQWSFSGSAAFPACCSFPELFMDSFRLLVRLTISLLNLAFSPCLCMGDRPHDAVLMVEKTWMRLDLASP</sequence>
<gene>
    <name evidence="2" type="ORF">HPP92_012794</name>
</gene>
<keyword evidence="3" id="KW-1185">Reference proteome</keyword>
<evidence type="ECO:0000313" key="2">
    <source>
        <dbReference type="EMBL" id="KAG0475953.1"/>
    </source>
</evidence>
<dbReference type="Proteomes" id="UP000636800">
    <property type="component" value="Chromosome 6"/>
</dbReference>
<accession>A0A835QWV4</accession>
<feature type="compositionally biased region" description="Low complexity" evidence="1">
    <location>
        <begin position="16"/>
        <end position="26"/>
    </location>
</feature>
<evidence type="ECO:0000256" key="1">
    <source>
        <dbReference type="SAM" id="MobiDB-lite"/>
    </source>
</evidence>
<organism evidence="2 3">
    <name type="scientific">Vanilla planifolia</name>
    <name type="common">Vanilla</name>
    <dbReference type="NCBI Taxonomy" id="51239"/>
    <lineage>
        <taxon>Eukaryota</taxon>
        <taxon>Viridiplantae</taxon>
        <taxon>Streptophyta</taxon>
        <taxon>Embryophyta</taxon>
        <taxon>Tracheophyta</taxon>
        <taxon>Spermatophyta</taxon>
        <taxon>Magnoliopsida</taxon>
        <taxon>Liliopsida</taxon>
        <taxon>Asparagales</taxon>
        <taxon>Orchidaceae</taxon>
        <taxon>Vanilloideae</taxon>
        <taxon>Vanilleae</taxon>
        <taxon>Vanilla</taxon>
    </lineage>
</organism>
<proteinExistence type="predicted"/>
<protein>
    <submittedName>
        <fullName evidence="2">Uncharacterized protein</fullName>
    </submittedName>
</protein>
<feature type="region of interest" description="Disordered" evidence="1">
    <location>
        <begin position="1"/>
        <end position="26"/>
    </location>
</feature>